<organism evidence="7 8">
    <name type="scientific">Actinokineospora iranica</name>
    <dbReference type="NCBI Taxonomy" id="1271860"/>
    <lineage>
        <taxon>Bacteria</taxon>
        <taxon>Bacillati</taxon>
        <taxon>Actinomycetota</taxon>
        <taxon>Actinomycetes</taxon>
        <taxon>Pseudonocardiales</taxon>
        <taxon>Pseudonocardiaceae</taxon>
        <taxon>Actinokineospora</taxon>
    </lineage>
</organism>
<dbReference type="PANTHER" id="PTHR30011">
    <property type="entry name" value="ALKANESULFONATE MONOOXYGENASE-RELATED"/>
    <property type="match status" value="1"/>
</dbReference>
<evidence type="ECO:0000256" key="4">
    <source>
        <dbReference type="ARBA" id="ARBA00023033"/>
    </source>
</evidence>
<evidence type="ECO:0000256" key="1">
    <source>
        <dbReference type="ARBA" id="ARBA00022630"/>
    </source>
</evidence>
<feature type="compositionally biased region" description="Basic residues" evidence="5">
    <location>
        <begin position="293"/>
        <end position="310"/>
    </location>
</feature>
<evidence type="ECO:0000259" key="6">
    <source>
        <dbReference type="Pfam" id="PF00296"/>
    </source>
</evidence>
<keyword evidence="8" id="KW-1185">Reference proteome</keyword>
<proteinExistence type="predicted"/>
<feature type="domain" description="Luciferase-like" evidence="6">
    <location>
        <begin position="149"/>
        <end position="265"/>
    </location>
</feature>
<keyword evidence="1" id="KW-0285">Flavoprotein</keyword>
<dbReference type="Gene3D" id="3.20.20.30">
    <property type="entry name" value="Luciferase-like domain"/>
    <property type="match status" value="1"/>
</dbReference>
<evidence type="ECO:0000313" key="8">
    <source>
        <dbReference type="Proteomes" id="UP000199501"/>
    </source>
</evidence>
<keyword evidence="3" id="KW-0560">Oxidoreductase</keyword>
<protein>
    <submittedName>
        <fullName evidence="7">Luciferase-like monooxygenase</fullName>
    </submittedName>
</protein>
<dbReference type="InterPro" id="IPR011251">
    <property type="entry name" value="Luciferase-like_dom"/>
</dbReference>
<dbReference type="EMBL" id="FMZZ01000002">
    <property type="protein sequence ID" value="SDC42505.1"/>
    <property type="molecule type" value="Genomic_DNA"/>
</dbReference>
<evidence type="ECO:0000256" key="2">
    <source>
        <dbReference type="ARBA" id="ARBA00022643"/>
    </source>
</evidence>
<dbReference type="SUPFAM" id="SSF51679">
    <property type="entry name" value="Bacterial luciferase-like"/>
    <property type="match status" value="1"/>
</dbReference>
<dbReference type="Proteomes" id="UP000199501">
    <property type="component" value="Unassembled WGS sequence"/>
</dbReference>
<keyword evidence="4 7" id="KW-0503">Monooxygenase</keyword>
<dbReference type="InterPro" id="IPR051260">
    <property type="entry name" value="Diverse_substr_monoxygenases"/>
</dbReference>
<dbReference type="PANTHER" id="PTHR30011:SF16">
    <property type="entry name" value="C2H2 FINGER DOMAIN TRANSCRIPTION FACTOR (EUROFUNG)-RELATED"/>
    <property type="match status" value="1"/>
</dbReference>
<reference evidence="8" key="1">
    <citation type="submission" date="2016-10" db="EMBL/GenBank/DDBJ databases">
        <authorList>
            <person name="Varghese N."/>
            <person name="Submissions S."/>
        </authorList>
    </citation>
    <scope>NUCLEOTIDE SEQUENCE [LARGE SCALE GENOMIC DNA]</scope>
    <source>
        <strain evidence="8">IBRC-M 10403</strain>
    </source>
</reference>
<accession>A0A1G6LIA6</accession>
<keyword evidence="2" id="KW-0288">FMN</keyword>
<dbReference type="STRING" id="1271860.SAMN05216174_10268"/>
<evidence type="ECO:0000313" key="7">
    <source>
        <dbReference type="EMBL" id="SDC42505.1"/>
    </source>
</evidence>
<evidence type="ECO:0000256" key="3">
    <source>
        <dbReference type="ARBA" id="ARBA00023002"/>
    </source>
</evidence>
<gene>
    <name evidence="7" type="ORF">SAMN05216174_10268</name>
</gene>
<dbReference type="Pfam" id="PF00296">
    <property type="entry name" value="Bac_luciferase"/>
    <property type="match status" value="1"/>
</dbReference>
<name>A0A1G6LIA6_9PSEU</name>
<dbReference type="AlphaFoldDB" id="A0A1G6LIA6"/>
<sequence length="336" mass="37340">MSALAPGEDVIVRGFGLAFIDLMILLTEGRGGRYETGPSGRLVYRPSGKEPRLFVGSRRGVPYRAKPEYPLRGERAKLPRFFGQDEIRALVSRSEPLDFRRDVWPLMAKDIGWGYYTELFTGHPDRVRFLAEGLRLREQNGRLHDLDVVGRPDTFTVPAALAAVTDRLGLAGTINSTFTEPYEVARRFTTLDHLSAGRAAGNVVTSWDAFTGENFRRGGFLTEDQRYSRARSFLDAASTLFDSWDAGAVLADKESGRFLAAPTAGAFSVHDEHFDISGRFAVPRQAGDLPGGRLRRGPGVRRRHRRRHLQPTHDFGSGPGIPRRREVPAAALRPQA</sequence>
<dbReference type="InterPro" id="IPR036661">
    <property type="entry name" value="Luciferase-like_sf"/>
</dbReference>
<dbReference type="GO" id="GO:0004497">
    <property type="term" value="F:monooxygenase activity"/>
    <property type="evidence" value="ECO:0007669"/>
    <property type="project" value="UniProtKB-KW"/>
</dbReference>
<feature type="region of interest" description="Disordered" evidence="5">
    <location>
        <begin position="285"/>
        <end position="336"/>
    </location>
</feature>
<dbReference type="GO" id="GO:0016705">
    <property type="term" value="F:oxidoreductase activity, acting on paired donors, with incorporation or reduction of molecular oxygen"/>
    <property type="evidence" value="ECO:0007669"/>
    <property type="project" value="InterPro"/>
</dbReference>
<evidence type="ECO:0000256" key="5">
    <source>
        <dbReference type="SAM" id="MobiDB-lite"/>
    </source>
</evidence>